<comment type="caution">
    <text evidence="2">The sequence shown here is derived from an EMBL/GenBank/DDBJ whole genome shotgun (WGS) entry which is preliminary data.</text>
</comment>
<keyword evidence="3" id="KW-1185">Reference proteome</keyword>
<reference evidence="2 3" key="1">
    <citation type="submission" date="2019-08" db="EMBL/GenBank/DDBJ databases">
        <title>In-depth cultivation of the pig gut microbiome towards novel bacterial diversity and tailored functional studies.</title>
        <authorList>
            <person name="Wylensek D."/>
            <person name="Hitch T.C.A."/>
            <person name="Clavel T."/>
        </authorList>
    </citation>
    <scope>NUCLEOTIDE SEQUENCE [LARGE SCALE GENOMIC DNA]</scope>
    <source>
        <strain evidence="2 3">WCA3-601-WT-6H</strain>
    </source>
</reference>
<dbReference type="Pfam" id="PF06172">
    <property type="entry name" value="Cupin_5"/>
    <property type="match status" value="1"/>
</dbReference>
<dbReference type="RefSeq" id="WP_154496187.1">
    <property type="nucleotide sequence ID" value="NZ_VUMU01000007.1"/>
</dbReference>
<dbReference type="SUPFAM" id="SSF51182">
    <property type="entry name" value="RmlC-like cupins"/>
    <property type="match status" value="1"/>
</dbReference>
<dbReference type="InterPro" id="IPR009327">
    <property type="entry name" value="Cupin_DUF985"/>
</dbReference>
<protein>
    <submittedName>
        <fullName evidence="2">Cupin domain-containing protein</fullName>
    </submittedName>
</protein>
<dbReference type="PANTHER" id="PTHR33387">
    <property type="entry name" value="RMLC-LIKE JELLY ROLL FOLD PROTEIN"/>
    <property type="match status" value="1"/>
</dbReference>
<dbReference type="CDD" id="cd06121">
    <property type="entry name" value="cupin_YML079wp"/>
    <property type="match status" value="1"/>
</dbReference>
<dbReference type="AlphaFoldDB" id="A0A6L5YI66"/>
<evidence type="ECO:0000313" key="3">
    <source>
        <dbReference type="Proteomes" id="UP000476055"/>
    </source>
</evidence>
<dbReference type="PANTHER" id="PTHR33387:SF3">
    <property type="entry name" value="DUF985 DOMAIN-CONTAINING PROTEIN"/>
    <property type="match status" value="1"/>
</dbReference>
<organism evidence="2 3">
    <name type="scientific">Waltera intestinalis</name>
    <dbReference type="NCBI Taxonomy" id="2606635"/>
    <lineage>
        <taxon>Bacteria</taxon>
        <taxon>Bacillati</taxon>
        <taxon>Bacillota</taxon>
        <taxon>Clostridia</taxon>
        <taxon>Lachnospirales</taxon>
        <taxon>Lachnospiraceae</taxon>
        <taxon>Waltera</taxon>
    </lineage>
</organism>
<name>A0A6L5YI66_9FIRM</name>
<dbReference type="InterPro" id="IPR014710">
    <property type="entry name" value="RmlC-like_jellyroll"/>
</dbReference>
<dbReference type="InterPro" id="IPR011051">
    <property type="entry name" value="RmlC_Cupin_sf"/>
</dbReference>
<evidence type="ECO:0000259" key="1">
    <source>
        <dbReference type="Pfam" id="PF06172"/>
    </source>
</evidence>
<dbReference type="Proteomes" id="UP000476055">
    <property type="component" value="Unassembled WGS sequence"/>
</dbReference>
<dbReference type="EMBL" id="VUMU01000007">
    <property type="protein sequence ID" value="MST58074.1"/>
    <property type="molecule type" value="Genomic_DNA"/>
</dbReference>
<feature type="domain" description="DUF985" evidence="1">
    <location>
        <begin position="7"/>
        <end position="131"/>
    </location>
</feature>
<gene>
    <name evidence="2" type="ORF">FYJ59_07435</name>
</gene>
<dbReference type="InterPro" id="IPR039935">
    <property type="entry name" value="YML079W-like"/>
</dbReference>
<proteinExistence type="predicted"/>
<evidence type="ECO:0000313" key="2">
    <source>
        <dbReference type="EMBL" id="MST58074.1"/>
    </source>
</evidence>
<accession>A0A6L5YI66</accession>
<dbReference type="Gene3D" id="2.60.120.10">
    <property type="entry name" value="Jelly Rolls"/>
    <property type="match status" value="1"/>
</dbReference>
<sequence length="154" mass="18148">MKHSAEYYIEHLEMEPHVEGGYFKECLLEKEDRDLWSSIYFMLAKGEVSHFHRLKSDEVWYYHDGNALTIYMIDEEGKLTAAKLGLDLEKGEVPQVLVPKGRIFGSAMEEEGFSLVGCMVSPCFKYEEFELFDRKELLEKYPEHREVILRLTRE</sequence>